<feature type="chain" id="PRO_5041920105" description="Gamma-interferon-inducible lysosomal thiol reductase" evidence="4">
    <location>
        <begin position="27"/>
        <end position="237"/>
    </location>
</feature>
<dbReference type="Proteomes" id="UP001280121">
    <property type="component" value="Unassembled WGS sequence"/>
</dbReference>
<name>A0AAD9XAI1_9ROSI</name>
<accession>A0AAD9XAI1</accession>
<keyword evidence="4" id="KW-0732">Signal</keyword>
<evidence type="ECO:0000256" key="2">
    <source>
        <dbReference type="ARBA" id="ARBA00023180"/>
    </source>
</evidence>
<evidence type="ECO:0000313" key="5">
    <source>
        <dbReference type="EMBL" id="KAK2655905.1"/>
    </source>
</evidence>
<evidence type="ECO:0008006" key="7">
    <source>
        <dbReference type="Google" id="ProtNLM"/>
    </source>
</evidence>
<sequence>MNSSQLFSFVFTTLVLFLFTSPQCSSLQEYSDGPAANSFPTNSINQHEKVDLFLYYESLCPGCATFISEYLVKVFEKGLIDIVNLRLVPWGNAKLVQPNDTIICQKMHFDFIRCLDIQTQGESIGEKEKLWRSCCQNLKLSELSIQECYSSGLGKTLVLQYGNETLNLIPPHEYVPWVTVNKKPIGDDMLNYKKHVCDAYKGSHVPEACKKLQPSTKTNNTDDHHEMEMSSNSVCYK</sequence>
<feature type="signal peptide" evidence="4">
    <location>
        <begin position="1"/>
        <end position="26"/>
    </location>
</feature>
<comment type="caution">
    <text evidence="5">The sequence shown here is derived from an EMBL/GenBank/DDBJ whole genome shotgun (WGS) entry which is preliminary data.</text>
</comment>
<evidence type="ECO:0000313" key="6">
    <source>
        <dbReference type="Proteomes" id="UP001280121"/>
    </source>
</evidence>
<dbReference type="PANTHER" id="PTHR13234:SF64">
    <property type="entry name" value="SAPOSIN A-TYPE DOMAIN-CONTAINING PROTEIN"/>
    <property type="match status" value="1"/>
</dbReference>
<keyword evidence="6" id="KW-1185">Reference proteome</keyword>
<evidence type="ECO:0000256" key="4">
    <source>
        <dbReference type="SAM" id="SignalP"/>
    </source>
</evidence>
<keyword evidence="2" id="KW-0325">Glycoprotein</keyword>
<dbReference type="PANTHER" id="PTHR13234">
    <property type="entry name" value="GAMMA-INTERFERON INDUCIBLE LYSOSOMAL THIOL REDUCTASE GILT"/>
    <property type="match status" value="1"/>
</dbReference>
<comment type="similarity">
    <text evidence="1">Belongs to the GILT family.</text>
</comment>
<feature type="region of interest" description="Disordered" evidence="3">
    <location>
        <begin position="211"/>
        <end position="237"/>
    </location>
</feature>
<protein>
    <recommendedName>
        <fullName evidence="7">Gamma-interferon-inducible lysosomal thiol reductase</fullName>
    </recommendedName>
</protein>
<evidence type="ECO:0000256" key="3">
    <source>
        <dbReference type="SAM" id="MobiDB-lite"/>
    </source>
</evidence>
<dbReference type="EMBL" id="JANJYI010000003">
    <property type="protein sequence ID" value="KAK2655905.1"/>
    <property type="molecule type" value="Genomic_DNA"/>
</dbReference>
<dbReference type="AlphaFoldDB" id="A0AAD9XAI1"/>
<gene>
    <name evidence="5" type="ORF">Ddye_008957</name>
</gene>
<dbReference type="GO" id="GO:0016671">
    <property type="term" value="F:oxidoreductase activity, acting on a sulfur group of donors, disulfide as acceptor"/>
    <property type="evidence" value="ECO:0007669"/>
    <property type="project" value="InterPro"/>
</dbReference>
<reference evidence="5" key="1">
    <citation type="journal article" date="2023" name="Plant J.">
        <title>Genome sequences and population genomics provide insights into the demographic history, inbreeding, and mutation load of two 'living fossil' tree species of Dipteronia.</title>
        <authorList>
            <person name="Feng Y."/>
            <person name="Comes H.P."/>
            <person name="Chen J."/>
            <person name="Zhu S."/>
            <person name="Lu R."/>
            <person name="Zhang X."/>
            <person name="Li P."/>
            <person name="Qiu J."/>
            <person name="Olsen K.M."/>
            <person name="Qiu Y."/>
        </authorList>
    </citation>
    <scope>NUCLEOTIDE SEQUENCE</scope>
    <source>
        <strain evidence="5">KIB01</strain>
    </source>
</reference>
<dbReference type="Pfam" id="PF03227">
    <property type="entry name" value="GILT"/>
    <property type="match status" value="1"/>
</dbReference>
<proteinExistence type="inferred from homology"/>
<evidence type="ECO:0000256" key="1">
    <source>
        <dbReference type="ARBA" id="ARBA00005679"/>
    </source>
</evidence>
<organism evidence="5 6">
    <name type="scientific">Dipteronia dyeriana</name>
    <dbReference type="NCBI Taxonomy" id="168575"/>
    <lineage>
        <taxon>Eukaryota</taxon>
        <taxon>Viridiplantae</taxon>
        <taxon>Streptophyta</taxon>
        <taxon>Embryophyta</taxon>
        <taxon>Tracheophyta</taxon>
        <taxon>Spermatophyta</taxon>
        <taxon>Magnoliopsida</taxon>
        <taxon>eudicotyledons</taxon>
        <taxon>Gunneridae</taxon>
        <taxon>Pentapetalae</taxon>
        <taxon>rosids</taxon>
        <taxon>malvids</taxon>
        <taxon>Sapindales</taxon>
        <taxon>Sapindaceae</taxon>
        <taxon>Hippocastanoideae</taxon>
        <taxon>Acereae</taxon>
        <taxon>Dipteronia</taxon>
    </lineage>
</organism>
<dbReference type="InterPro" id="IPR004911">
    <property type="entry name" value="Interferon-induced_GILT"/>
</dbReference>